<name>A0A9D7SXE2_9BACT</name>
<dbReference type="InterPro" id="IPR025366">
    <property type="entry name" value="DUF4270"/>
</dbReference>
<evidence type="ECO:0000313" key="1">
    <source>
        <dbReference type="EMBL" id="MBK9985008.1"/>
    </source>
</evidence>
<gene>
    <name evidence="1" type="ORF">IPP15_22045</name>
</gene>
<dbReference type="Proteomes" id="UP000808337">
    <property type="component" value="Unassembled WGS sequence"/>
</dbReference>
<reference evidence="1 2" key="1">
    <citation type="submission" date="2020-10" db="EMBL/GenBank/DDBJ databases">
        <title>Connecting structure to function with the recovery of over 1000 high-quality activated sludge metagenome-assembled genomes encoding full-length rRNA genes using long-read sequencing.</title>
        <authorList>
            <person name="Singleton C.M."/>
            <person name="Petriglieri F."/>
            <person name="Kristensen J.M."/>
            <person name="Kirkegaard R.H."/>
            <person name="Michaelsen T.Y."/>
            <person name="Andersen M.H."/>
            <person name="Karst S.M."/>
            <person name="Dueholm M.S."/>
            <person name="Nielsen P.H."/>
            <person name="Albertsen M."/>
        </authorList>
    </citation>
    <scope>NUCLEOTIDE SEQUENCE [LARGE SCALE GENOMIC DNA]</scope>
    <source>
        <strain evidence="1">Ribe_18-Q3-R11-54_MAXAC.273</strain>
    </source>
</reference>
<dbReference type="AlphaFoldDB" id="A0A9D7SXE2"/>
<sequence>MALYKRLLFVLTLLVLVLASCTKPVLIGSDFLEDEKASLKFKDDFSLSFFTEKTDSVLVHGADVTSQLYTYLLGELDDPFFGKAIAEIYAQPILPTVGTELLGATLDSVVLELRYDTLGNYGTIAAPVTIEVHRMTQRPDFKTDYYSNESFTYSSEVLGSLTFTPRPKDSVTVIRSMDTVKMAPHIRIPLNTLLFSDITSQDTIVYQHLDSFLTYFNGLFIKMTNAGNTMLGLNLVNSVSGLSVFYKPKDTEEHKEFKFVFTGASVKAVHFENDYSGSPVQAALAPEPESDYWYVQGMSGVRTKMVVDGLSDLGTAIINEADLEIYCSFPDGDDPFLYPVLPFIVTQISTDTSIANSLDVNIALSRASGNYYSTTYEAIYGGVARKAADGPPAIYKYEMKVTSQIKDIFAGKKENIIYFNPIDKGNQPGRSIIFGPGNPLYAPRLKVYYTAL</sequence>
<dbReference type="Pfam" id="PF14092">
    <property type="entry name" value="DUF4270"/>
    <property type="match status" value="1"/>
</dbReference>
<dbReference type="EMBL" id="JADKGY010000032">
    <property type="protein sequence ID" value="MBK9985008.1"/>
    <property type="molecule type" value="Genomic_DNA"/>
</dbReference>
<evidence type="ECO:0000313" key="2">
    <source>
        <dbReference type="Proteomes" id="UP000808337"/>
    </source>
</evidence>
<protein>
    <submittedName>
        <fullName evidence="1">DUF4270 family protein</fullName>
    </submittedName>
</protein>
<proteinExistence type="predicted"/>
<accession>A0A9D7SXE2</accession>
<organism evidence="1 2">
    <name type="scientific">Candidatus Opimibacter skivensis</name>
    <dbReference type="NCBI Taxonomy" id="2982028"/>
    <lineage>
        <taxon>Bacteria</taxon>
        <taxon>Pseudomonadati</taxon>
        <taxon>Bacteroidota</taxon>
        <taxon>Saprospiria</taxon>
        <taxon>Saprospirales</taxon>
        <taxon>Saprospiraceae</taxon>
        <taxon>Candidatus Opimibacter</taxon>
    </lineage>
</organism>
<comment type="caution">
    <text evidence="1">The sequence shown here is derived from an EMBL/GenBank/DDBJ whole genome shotgun (WGS) entry which is preliminary data.</text>
</comment>
<dbReference type="PROSITE" id="PS51257">
    <property type="entry name" value="PROKAR_LIPOPROTEIN"/>
    <property type="match status" value="1"/>
</dbReference>